<evidence type="ECO:0000313" key="5">
    <source>
        <dbReference type="Proteomes" id="UP000008237"/>
    </source>
</evidence>
<feature type="repeat" description="RCC1" evidence="2">
    <location>
        <begin position="125"/>
        <end position="177"/>
    </location>
</feature>
<feature type="repeat" description="RCC1" evidence="2">
    <location>
        <begin position="178"/>
        <end position="224"/>
    </location>
</feature>
<dbReference type="Pfam" id="PF25390">
    <property type="entry name" value="WD40_RLD"/>
    <property type="match status" value="1"/>
</dbReference>
<keyword evidence="1" id="KW-0677">Repeat</keyword>
<feature type="domain" description="RCC1-like" evidence="3">
    <location>
        <begin position="10"/>
        <end position="208"/>
    </location>
</feature>
<reference evidence="4 5" key="1">
    <citation type="journal article" date="2010" name="Science">
        <title>Genomic comparison of the ants Camponotus floridanus and Harpegnathos saltator.</title>
        <authorList>
            <person name="Bonasio R."/>
            <person name="Zhang G."/>
            <person name="Ye C."/>
            <person name="Mutti N.S."/>
            <person name="Fang X."/>
            <person name="Qin N."/>
            <person name="Donahue G."/>
            <person name="Yang P."/>
            <person name="Li Q."/>
            <person name="Li C."/>
            <person name="Zhang P."/>
            <person name="Huang Z."/>
            <person name="Berger S.L."/>
            <person name="Reinberg D."/>
            <person name="Wang J."/>
            <person name="Liebig J."/>
        </authorList>
    </citation>
    <scope>NUCLEOTIDE SEQUENCE [LARGE SCALE GENOMIC DNA]</scope>
    <source>
        <strain evidence="4 5">R22 G/1</strain>
    </source>
</reference>
<dbReference type="SUPFAM" id="SSF50985">
    <property type="entry name" value="RCC1/BLIP-II"/>
    <property type="match status" value="1"/>
</dbReference>
<evidence type="ECO:0000313" key="4">
    <source>
        <dbReference type="EMBL" id="EFN89650.1"/>
    </source>
</evidence>
<dbReference type="PANTHER" id="PTHR22872">
    <property type="entry name" value="BTK-BINDING PROTEIN-RELATED"/>
    <property type="match status" value="1"/>
</dbReference>
<sequence>MAVVYGTMGNEALIVTKDKTVYALGSNTSGCLGTGDMHSTLYPKKIEALCDKGIKTFAYGSGPHVLALTDKGEVFSWGHNGYCELGNGSTNQGLIPTMVNINLNGKHIVDIACGNHHSLALTDDGEVYAWGQNNCGQVGSGISTNQGAPRLVNSNLAGKKVICITCGQASSMAVTETGEVYGWGYNGVGQLGIGNYVNQVNPVKVPGLMGVRIGNLTRSFSFQKS</sequence>
<dbReference type="InterPro" id="IPR051625">
    <property type="entry name" value="Signaling_Regulatory_Domain"/>
</dbReference>
<dbReference type="OrthoDB" id="5981550at2759"/>
<dbReference type="InterPro" id="IPR058923">
    <property type="entry name" value="RCC1-like_dom"/>
</dbReference>
<organism evidence="5">
    <name type="scientific">Harpegnathos saltator</name>
    <name type="common">Jerdon's jumping ant</name>
    <dbReference type="NCBI Taxonomy" id="610380"/>
    <lineage>
        <taxon>Eukaryota</taxon>
        <taxon>Metazoa</taxon>
        <taxon>Ecdysozoa</taxon>
        <taxon>Arthropoda</taxon>
        <taxon>Hexapoda</taxon>
        <taxon>Insecta</taxon>
        <taxon>Pterygota</taxon>
        <taxon>Neoptera</taxon>
        <taxon>Endopterygota</taxon>
        <taxon>Hymenoptera</taxon>
        <taxon>Apocrita</taxon>
        <taxon>Aculeata</taxon>
        <taxon>Formicoidea</taxon>
        <taxon>Formicidae</taxon>
        <taxon>Ponerinae</taxon>
        <taxon>Ponerini</taxon>
        <taxon>Harpegnathos</taxon>
    </lineage>
</organism>
<dbReference type="PROSITE" id="PS00626">
    <property type="entry name" value="RCC1_2"/>
    <property type="match status" value="1"/>
</dbReference>
<dbReference type="EMBL" id="GL445398">
    <property type="protein sequence ID" value="EFN89650.1"/>
    <property type="molecule type" value="Genomic_DNA"/>
</dbReference>
<feature type="repeat" description="RCC1" evidence="2">
    <location>
        <begin position="72"/>
        <end position="124"/>
    </location>
</feature>
<dbReference type="PRINTS" id="PR00633">
    <property type="entry name" value="RCCNDNSATION"/>
</dbReference>
<dbReference type="PROSITE" id="PS50012">
    <property type="entry name" value="RCC1_3"/>
    <property type="match status" value="3"/>
</dbReference>
<protein>
    <submittedName>
        <fullName evidence="4">RCC1 and BTB domain-containing protein 1</fullName>
    </submittedName>
</protein>
<dbReference type="InParanoid" id="E2B3R3"/>
<proteinExistence type="predicted"/>
<evidence type="ECO:0000259" key="3">
    <source>
        <dbReference type="Pfam" id="PF25390"/>
    </source>
</evidence>
<name>E2B3R3_HARSA</name>
<gene>
    <name evidence="4" type="ORF">EAI_10608</name>
</gene>
<accession>E2B3R3</accession>
<dbReference type="Gene3D" id="2.130.10.30">
    <property type="entry name" value="Regulator of chromosome condensation 1/beta-lactamase-inhibitor protein II"/>
    <property type="match status" value="1"/>
</dbReference>
<dbReference type="Proteomes" id="UP000008237">
    <property type="component" value="Unassembled WGS sequence"/>
</dbReference>
<evidence type="ECO:0000256" key="1">
    <source>
        <dbReference type="ARBA" id="ARBA00022737"/>
    </source>
</evidence>
<dbReference type="PANTHER" id="PTHR22872:SF10">
    <property type="entry name" value="ULTRAVIOLET-B RECEPTOR UVR8"/>
    <property type="match status" value="1"/>
</dbReference>
<dbReference type="InterPro" id="IPR009091">
    <property type="entry name" value="RCC1/BLIP-II"/>
</dbReference>
<dbReference type="STRING" id="610380.E2B3R3"/>
<dbReference type="InterPro" id="IPR000408">
    <property type="entry name" value="Reg_chr_condens"/>
</dbReference>
<dbReference type="OMA" id="TCLWAGY"/>
<dbReference type="AlphaFoldDB" id="E2B3R3"/>
<keyword evidence="5" id="KW-1185">Reference proteome</keyword>
<evidence type="ECO:0000256" key="2">
    <source>
        <dbReference type="PROSITE-ProRule" id="PRU00235"/>
    </source>
</evidence>